<keyword evidence="4 6" id="KW-1133">Transmembrane helix</keyword>
<feature type="transmembrane region" description="Helical" evidence="6">
    <location>
        <begin position="128"/>
        <end position="146"/>
    </location>
</feature>
<feature type="transmembrane region" description="Helical" evidence="6">
    <location>
        <begin position="368"/>
        <end position="388"/>
    </location>
</feature>
<organism evidence="7">
    <name type="scientific">Desulfobacca acetoxidans</name>
    <dbReference type="NCBI Taxonomy" id="60893"/>
    <lineage>
        <taxon>Bacteria</taxon>
        <taxon>Pseudomonadati</taxon>
        <taxon>Thermodesulfobacteriota</taxon>
        <taxon>Desulfobaccia</taxon>
        <taxon>Desulfobaccales</taxon>
        <taxon>Desulfobaccaceae</taxon>
        <taxon>Desulfobacca</taxon>
    </lineage>
</organism>
<evidence type="ECO:0000313" key="7">
    <source>
        <dbReference type="EMBL" id="HGZ10744.1"/>
    </source>
</evidence>
<sequence>MAMKELPDIPTSPPRSHRVIPKLASLFSARWLQDLLHAVLFIYLARVSTTTYGEFMLALGLGAIINKVGDSGLNLPLVGLLSRRDGDPEGGLLQVLLLKTGLLLLAFGGVTVFVAWQQYASPLREVALILSLGVGLEAVASTFFTAMQVQGRQAREGWIRVLAAVVGFGYGLGALLWGAPPVILALFKLLETLTKIIGSAWAAGFRRPAVWPSFSALGATLRRGLIFAVLEISAVLYNKANVFFLQRYGGSEGVAQYSATWQIVDGASTMTTTLILQSVLFPLFVKFWEADRQEVSRLAQSSARWLIALALVLMISLFAESDRLIPLVFGSRYQEAIWLQHYLVITILFGYLHNLAMFLLISMRLERLLVAVYLGALSFNLAFCALVIPVTPLWGAALAIIFTKGAMAFTTFGFVQARLRILALKDLLQLVGGALLALALYYGGLTVVRRGPALVLGLLPMLALFWYWWKTPPKPPSSSAANL</sequence>
<evidence type="ECO:0000256" key="1">
    <source>
        <dbReference type="ARBA" id="ARBA00004651"/>
    </source>
</evidence>
<dbReference type="AlphaFoldDB" id="A0A7C5ERT2"/>
<feature type="transmembrane region" description="Helical" evidence="6">
    <location>
        <begin position="158"/>
        <end position="177"/>
    </location>
</feature>
<feature type="transmembrane region" description="Helical" evidence="6">
    <location>
        <begin position="92"/>
        <end position="116"/>
    </location>
</feature>
<evidence type="ECO:0000256" key="2">
    <source>
        <dbReference type="ARBA" id="ARBA00022475"/>
    </source>
</evidence>
<feature type="transmembrane region" description="Helical" evidence="6">
    <location>
        <begin position="427"/>
        <end position="445"/>
    </location>
</feature>
<dbReference type="InterPro" id="IPR050833">
    <property type="entry name" value="Poly_Biosynth_Transport"/>
</dbReference>
<protein>
    <submittedName>
        <fullName evidence="7">Lipopolysaccharide biosynthesis protein</fullName>
    </submittedName>
</protein>
<evidence type="ECO:0000256" key="3">
    <source>
        <dbReference type="ARBA" id="ARBA00022692"/>
    </source>
</evidence>
<evidence type="ECO:0000256" key="5">
    <source>
        <dbReference type="ARBA" id="ARBA00023136"/>
    </source>
</evidence>
<keyword evidence="5 6" id="KW-0472">Membrane</keyword>
<reference evidence="7" key="1">
    <citation type="journal article" date="2020" name="mSystems">
        <title>Genome- and Community-Level Interaction Insights into Carbon Utilization and Element Cycling Functions of Hydrothermarchaeota in Hydrothermal Sediment.</title>
        <authorList>
            <person name="Zhou Z."/>
            <person name="Liu Y."/>
            <person name="Xu W."/>
            <person name="Pan J."/>
            <person name="Luo Z.H."/>
            <person name="Li M."/>
        </authorList>
    </citation>
    <scope>NUCLEOTIDE SEQUENCE [LARGE SCALE GENOMIC DNA]</scope>
    <source>
        <strain evidence="7">SpSt-853</strain>
    </source>
</reference>
<proteinExistence type="predicted"/>
<comment type="caution">
    <text evidence="7">The sequence shown here is derived from an EMBL/GenBank/DDBJ whole genome shotgun (WGS) entry which is preliminary data.</text>
</comment>
<dbReference type="EMBL" id="DTKJ01000010">
    <property type="protein sequence ID" value="HGZ10744.1"/>
    <property type="molecule type" value="Genomic_DNA"/>
</dbReference>
<comment type="subcellular location">
    <subcellularLocation>
        <location evidence="1">Cell membrane</location>
        <topology evidence="1">Multi-pass membrane protein</topology>
    </subcellularLocation>
</comment>
<feature type="transmembrane region" description="Helical" evidence="6">
    <location>
        <begin position="301"/>
        <end position="319"/>
    </location>
</feature>
<feature type="transmembrane region" description="Helical" evidence="6">
    <location>
        <begin position="394"/>
        <end position="415"/>
    </location>
</feature>
<dbReference type="GO" id="GO:0005886">
    <property type="term" value="C:plasma membrane"/>
    <property type="evidence" value="ECO:0007669"/>
    <property type="project" value="UniProtKB-SubCell"/>
</dbReference>
<dbReference type="PANTHER" id="PTHR30250">
    <property type="entry name" value="PST FAMILY PREDICTED COLANIC ACID TRANSPORTER"/>
    <property type="match status" value="1"/>
</dbReference>
<feature type="transmembrane region" description="Helical" evidence="6">
    <location>
        <begin position="225"/>
        <end position="246"/>
    </location>
</feature>
<feature type="transmembrane region" description="Helical" evidence="6">
    <location>
        <begin position="266"/>
        <end position="289"/>
    </location>
</feature>
<feature type="transmembrane region" description="Helical" evidence="6">
    <location>
        <begin position="451"/>
        <end position="469"/>
    </location>
</feature>
<dbReference type="Pfam" id="PF13440">
    <property type="entry name" value="Polysacc_synt_3"/>
    <property type="match status" value="1"/>
</dbReference>
<keyword evidence="2" id="KW-1003">Cell membrane</keyword>
<name>A0A7C5ERT2_9BACT</name>
<keyword evidence="3 6" id="KW-0812">Transmembrane</keyword>
<accession>A0A7C5ERT2</accession>
<evidence type="ECO:0000256" key="6">
    <source>
        <dbReference type="SAM" id="Phobius"/>
    </source>
</evidence>
<evidence type="ECO:0000256" key="4">
    <source>
        <dbReference type="ARBA" id="ARBA00022989"/>
    </source>
</evidence>
<dbReference type="PANTHER" id="PTHR30250:SF11">
    <property type="entry name" value="O-ANTIGEN TRANSPORTER-RELATED"/>
    <property type="match status" value="1"/>
</dbReference>
<gene>
    <name evidence="7" type="ORF">ENW48_00825</name>
</gene>
<feature type="transmembrane region" description="Helical" evidence="6">
    <location>
        <begin position="339"/>
        <end position="361"/>
    </location>
</feature>